<dbReference type="AlphaFoldDB" id="A0A6P4HPD5"/>
<dbReference type="SUPFAM" id="SSF53474">
    <property type="entry name" value="alpha/beta-Hydrolases"/>
    <property type="match status" value="1"/>
</dbReference>
<accession>A0A6P4HPD5</accession>
<evidence type="ECO:0000256" key="6">
    <source>
        <dbReference type="SAM" id="SignalP"/>
    </source>
</evidence>
<evidence type="ECO:0000256" key="2">
    <source>
        <dbReference type="ARBA" id="ARBA00010701"/>
    </source>
</evidence>
<dbReference type="RefSeq" id="XP_017017415.1">
    <property type="nucleotide sequence ID" value="XM_017161926.3"/>
</dbReference>
<dbReference type="PANTHER" id="PTHR11610:SF149">
    <property type="entry name" value="FI01450P-RELATED"/>
    <property type="match status" value="1"/>
</dbReference>
<dbReference type="Pfam" id="PF00151">
    <property type="entry name" value="Lipase"/>
    <property type="match status" value="1"/>
</dbReference>
<keyword evidence="3" id="KW-0964">Secreted</keyword>
<evidence type="ECO:0000256" key="3">
    <source>
        <dbReference type="ARBA" id="ARBA00022525"/>
    </source>
</evidence>
<dbReference type="FunFam" id="3.40.50.1820:FF:000122">
    <property type="entry name" value="Vitellogenin-3-like Protein"/>
    <property type="match status" value="1"/>
</dbReference>
<dbReference type="Proteomes" id="UP001652661">
    <property type="component" value="Chromosome X"/>
</dbReference>
<evidence type="ECO:0000256" key="4">
    <source>
        <dbReference type="ARBA" id="ARBA00022729"/>
    </source>
</evidence>
<dbReference type="OrthoDB" id="199913at2759"/>
<dbReference type="GO" id="GO:0016042">
    <property type="term" value="P:lipid catabolic process"/>
    <property type="evidence" value="ECO:0007669"/>
    <property type="project" value="TreeGrafter"/>
</dbReference>
<keyword evidence="8" id="KW-1185">Reference proteome</keyword>
<name>A0A6P4HPD5_DROKI</name>
<gene>
    <name evidence="9" type="primary">LOC108071242</name>
</gene>
<comment type="subcellular location">
    <subcellularLocation>
        <location evidence="1">Secreted</location>
    </subcellularLocation>
</comment>
<dbReference type="GeneID" id="108071242"/>
<sequence>MNGGGGGGSGNSRGKKMLSIQLHLVLLLQVLSPLKAIEWTLPDVIDSIGNVGATIVDPSMLPTPQGLLDGSKQLIAGYPFEFVSSSLSVICSQALASNKIKSKFTPDIKLMNFQLQTACTKVNFPLTNPEAMWRSPLFDPKKKVVILATGWTTTVNGSDTIDVFSKAYNCRGDVNFVAVDAARFVDTLYTWSAFNTEEIGENIARGLVKLLDLVPVSNIHLIGHSLGAHIVGSAGRHLHRLTGKTIPRITGLDPAKPCFNEGEVLSGLLRGDAEFIDVIHSNPGVLGKRDPLGDVDFYPGGLDPLPTGCLSVVCAHARSWQYYAETVYPGNERNFLATRCSSLSRLRDFRCSGNEVPMGYAVPNNIKGNFFLEVSATSPFGIHASIVRSSRLEDCGACTTGSSSTTAQPITSTTRKSLSLFGLG</sequence>
<dbReference type="PANTHER" id="PTHR11610">
    <property type="entry name" value="LIPASE"/>
    <property type="match status" value="1"/>
</dbReference>
<feature type="chain" id="PRO_5027828503" evidence="6">
    <location>
        <begin position="37"/>
        <end position="424"/>
    </location>
</feature>
<dbReference type="InterPro" id="IPR029058">
    <property type="entry name" value="AB_hydrolase_fold"/>
</dbReference>
<proteinExistence type="inferred from homology"/>
<dbReference type="InterPro" id="IPR033906">
    <property type="entry name" value="Lipase_N"/>
</dbReference>
<dbReference type="GO" id="GO:0017171">
    <property type="term" value="F:serine hydrolase activity"/>
    <property type="evidence" value="ECO:0007669"/>
    <property type="project" value="TreeGrafter"/>
</dbReference>
<protein>
    <submittedName>
        <fullName evidence="9">Vitellogenin-1</fullName>
    </submittedName>
</protein>
<evidence type="ECO:0000313" key="9">
    <source>
        <dbReference type="RefSeq" id="XP_017017415.1"/>
    </source>
</evidence>
<dbReference type="CDD" id="cd00707">
    <property type="entry name" value="Pancreat_lipase_like"/>
    <property type="match status" value="1"/>
</dbReference>
<keyword evidence="4 6" id="KW-0732">Signal</keyword>
<dbReference type="GO" id="GO:0016298">
    <property type="term" value="F:lipase activity"/>
    <property type="evidence" value="ECO:0007669"/>
    <property type="project" value="InterPro"/>
</dbReference>
<dbReference type="InterPro" id="IPR000734">
    <property type="entry name" value="TAG_lipase"/>
</dbReference>
<feature type="domain" description="Lipase" evidence="7">
    <location>
        <begin position="132"/>
        <end position="380"/>
    </location>
</feature>
<evidence type="ECO:0000256" key="1">
    <source>
        <dbReference type="ARBA" id="ARBA00004613"/>
    </source>
</evidence>
<evidence type="ECO:0000313" key="8">
    <source>
        <dbReference type="Proteomes" id="UP001652661"/>
    </source>
</evidence>
<dbReference type="GO" id="GO:0005615">
    <property type="term" value="C:extracellular space"/>
    <property type="evidence" value="ECO:0007669"/>
    <property type="project" value="TreeGrafter"/>
</dbReference>
<evidence type="ECO:0000259" key="7">
    <source>
        <dbReference type="Pfam" id="PF00151"/>
    </source>
</evidence>
<reference evidence="9" key="1">
    <citation type="submission" date="2025-08" db="UniProtKB">
        <authorList>
            <consortium name="RefSeq"/>
        </authorList>
    </citation>
    <scope>IDENTIFICATION</scope>
    <source>
        <strain evidence="9">14028-0561.14</strain>
        <tissue evidence="9">Whole fly</tissue>
    </source>
</reference>
<feature type="signal peptide" evidence="6">
    <location>
        <begin position="1"/>
        <end position="36"/>
    </location>
</feature>
<evidence type="ECO:0000256" key="5">
    <source>
        <dbReference type="RuleBase" id="RU004262"/>
    </source>
</evidence>
<organism evidence="8 9">
    <name type="scientific">Drosophila kikkawai</name>
    <name type="common">Fruit fly</name>
    <dbReference type="NCBI Taxonomy" id="30033"/>
    <lineage>
        <taxon>Eukaryota</taxon>
        <taxon>Metazoa</taxon>
        <taxon>Ecdysozoa</taxon>
        <taxon>Arthropoda</taxon>
        <taxon>Hexapoda</taxon>
        <taxon>Insecta</taxon>
        <taxon>Pterygota</taxon>
        <taxon>Neoptera</taxon>
        <taxon>Endopterygota</taxon>
        <taxon>Diptera</taxon>
        <taxon>Brachycera</taxon>
        <taxon>Muscomorpha</taxon>
        <taxon>Ephydroidea</taxon>
        <taxon>Drosophilidae</taxon>
        <taxon>Drosophila</taxon>
        <taxon>Sophophora</taxon>
    </lineage>
</organism>
<dbReference type="InterPro" id="IPR013818">
    <property type="entry name" value="Lipase"/>
</dbReference>
<comment type="similarity">
    <text evidence="2 5">Belongs to the AB hydrolase superfamily. Lipase family.</text>
</comment>
<dbReference type="Gene3D" id="3.40.50.1820">
    <property type="entry name" value="alpha/beta hydrolase"/>
    <property type="match status" value="1"/>
</dbReference>